<organism evidence="2 3">
    <name type="scientific">Microbacterium kribbense</name>
    <dbReference type="NCBI Taxonomy" id="433645"/>
    <lineage>
        <taxon>Bacteria</taxon>
        <taxon>Bacillati</taxon>
        <taxon>Actinomycetota</taxon>
        <taxon>Actinomycetes</taxon>
        <taxon>Micrococcales</taxon>
        <taxon>Microbacteriaceae</taxon>
        <taxon>Microbacterium</taxon>
    </lineage>
</organism>
<sequence>MNLLRSQLGRPSRRWAAIGIASAAVAGLVVSLSGCSSSTTPKAPENTVAQGQWPSYYPSDYGTIVDGAKKEGGELTIYSNTDQENWAPIFRDFQKKYPFVTKISANNLDSDEVFQRQLSESATGNAPADLLATNAVQAWATYNNEPGRVMEYQSPELAKMPDFAQVMPNVYAISMDPVGLAYNAKLLGGEPTSIADLAALVSADPAKFKNKITTRDVSGSFGFTVSKGFVDGNTDAWASLEKILPSARPETSSGTQIEKITSGEYLAGFFISSAVAFPAQDKAQGIFKFVFPKDGTVVLGRGIGITPKAPHANTAKLFIDFLLSEEGQNAVSEGGLTAYRDSVKPAPGRHTYGEIVDQAGESAVIRVPYKITSDADVKAFTDKWNGMLGK</sequence>
<reference evidence="3" key="1">
    <citation type="journal article" date="2019" name="Int. J. Syst. Evol. Microbiol.">
        <title>The Global Catalogue of Microorganisms (GCM) 10K type strain sequencing project: providing services to taxonomists for standard genome sequencing and annotation.</title>
        <authorList>
            <consortium name="The Broad Institute Genomics Platform"/>
            <consortium name="The Broad Institute Genome Sequencing Center for Infectious Disease"/>
            <person name="Wu L."/>
            <person name="Ma J."/>
        </authorList>
    </citation>
    <scope>NUCLEOTIDE SEQUENCE [LARGE SCALE GENOMIC DNA]</scope>
    <source>
        <strain evidence="3">JCM 16950</strain>
    </source>
</reference>
<dbReference type="SUPFAM" id="SSF53850">
    <property type="entry name" value="Periplasmic binding protein-like II"/>
    <property type="match status" value="1"/>
</dbReference>
<dbReference type="EMBL" id="BAABAF010000002">
    <property type="protein sequence ID" value="GAA3757643.1"/>
    <property type="molecule type" value="Genomic_DNA"/>
</dbReference>
<accession>A0ABP7G789</accession>
<dbReference type="Gene3D" id="3.40.190.10">
    <property type="entry name" value="Periplasmic binding protein-like II"/>
    <property type="match status" value="2"/>
</dbReference>
<evidence type="ECO:0008006" key="4">
    <source>
        <dbReference type="Google" id="ProtNLM"/>
    </source>
</evidence>
<keyword evidence="3" id="KW-1185">Reference proteome</keyword>
<keyword evidence="1" id="KW-0732">Signal</keyword>
<dbReference type="Pfam" id="PF13416">
    <property type="entry name" value="SBP_bac_8"/>
    <property type="match status" value="1"/>
</dbReference>
<dbReference type="PANTHER" id="PTHR30006">
    <property type="entry name" value="THIAMINE-BINDING PERIPLASMIC PROTEIN-RELATED"/>
    <property type="match status" value="1"/>
</dbReference>
<dbReference type="InterPro" id="IPR006059">
    <property type="entry name" value="SBP"/>
</dbReference>
<dbReference type="PANTHER" id="PTHR30006:SF25">
    <property type="entry name" value="PHOSPHOGLYCERATE TRANSPORT REGULATORY PROTEIN PGTC"/>
    <property type="match status" value="1"/>
</dbReference>
<protein>
    <recommendedName>
        <fullName evidence="4">ABC transporter substrate-binding protein</fullName>
    </recommendedName>
</protein>
<gene>
    <name evidence="2" type="ORF">GCM10022240_08010</name>
</gene>
<evidence type="ECO:0000313" key="3">
    <source>
        <dbReference type="Proteomes" id="UP001500540"/>
    </source>
</evidence>
<evidence type="ECO:0000313" key="2">
    <source>
        <dbReference type="EMBL" id="GAA3757643.1"/>
    </source>
</evidence>
<evidence type="ECO:0000256" key="1">
    <source>
        <dbReference type="ARBA" id="ARBA00022729"/>
    </source>
</evidence>
<comment type="caution">
    <text evidence="2">The sequence shown here is derived from an EMBL/GenBank/DDBJ whole genome shotgun (WGS) entry which is preliminary data.</text>
</comment>
<dbReference type="Proteomes" id="UP001500540">
    <property type="component" value="Unassembled WGS sequence"/>
</dbReference>
<proteinExistence type="predicted"/>
<name>A0ABP7G789_9MICO</name>
<dbReference type="PROSITE" id="PS51257">
    <property type="entry name" value="PROKAR_LIPOPROTEIN"/>
    <property type="match status" value="1"/>
</dbReference>